<evidence type="ECO:0000256" key="1">
    <source>
        <dbReference type="ARBA" id="ARBA00004651"/>
    </source>
</evidence>
<dbReference type="InterPro" id="IPR010559">
    <property type="entry name" value="Sig_transdc_His_kin_internal"/>
</dbReference>
<feature type="domain" description="HAMP" evidence="12">
    <location>
        <begin position="299"/>
        <end position="352"/>
    </location>
</feature>
<dbReference type="Pfam" id="PF00672">
    <property type="entry name" value="HAMP"/>
    <property type="match status" value="1"/>
</dbReference>
<dbReference type="Gene3D" id="6.10.340.10">
    <property type="match status" value="1"/>
</dbReference>
<evidence type="ECO:0000313" key="14">
    <source>
        <dbReference type="Proteomes" id="UP001199424"/>
    </source>
</evidence>
<evidence type="ECO:0000256" key="8">
    <source>
        <dbReference type="ARBA" id="ARBA00022840"/>
    </source>
</evidence>
<evidence type="ECO:0000313" key="13">
    <source>
        <dbReference type="EMBL" id="MCC2136083.1"/>
    </source>
</evidence>
<dbReference type="AlphaFoldDB" id="A0AAE3DGQ4"/>
<comment type="caution">
    <text evidence="13">The sequence shown here is derived from an EMBL/GenBank/DDBJ whole genome shotgun (WGS) entry which is preliminary data.</text>
</comment>
<sequence>MKSVKKEVSFRRKLMTAVLSVTLPLIALLLFSNLYSTQAFNRKIADSNMRTMDYRAGRMEEQLDSVNDFLTGLTVSDDYRTLSGGEKTPLKAYLASYTLITQLKTALPAYGDVGAFFIYSAPSDAERDIFDDSISYAQKERLRAFVRNAVENNTYSYNMQWRHAEIGGKAYLFRFYGGRGTYLVAMVPLAALADVRYMQIDTDAVMLFSDKNNEPLTSVDFVEGNGINLNGDYENYFISGGKQRYMIVGRDLAGTDCRAILAVNESGYFGSLDGLQAALLVLSLLALVLIPVIQWRLTSSISKPVEGLRSVMEHIRAGNLEAKAEGKTNIREFNEVNETFNTMMTQIKDLKIESYEHEIETQKAELRYMQLQIRPHFFLNCLKSLYALAEAGKYDRIQKMILEISKHIRYIFTDSMELVPLSRELDHIENYIEMQRGSSQYPPVCRFDIDPRLRDLPIPPLSLQSFVENCVKHVYSPDYVLKIEVKAAVLRSGADTFADLTVTDNGGGFPEDVIAEINEPDSPLYAQNHVGINNVKKRLQLIYGDRALYAFFNRDMGERMGSVSEILIPIDLVMLHAAEDEPDGEEAFNG</sequence>
<dbReference type="InterPro" id="IPR036890">
    <property type="entry name" value="HATPase_C_sf"/>
</dbReference>
<keyword evidence="14" id="KW-1185">Reference proteome</keyword>
<evidence type="ECO:0000256" key="10">
    <source>
        <dbReference type="ARBA" id="ARBA00023012"/>
    </source>
</evidence>
<dbReference type="Gene3D" id="3.30.565.10">
    <property type="entry name" value="Histidine kinase-like ATPase, C-terminal domain"/>
    <property type="match status" value="1"/>
</dbReference>
<accession>A0AAE3DGQ4</accession>
<comment type="subcellular location">
    <subcellularLocation>
        <location evidence="1">Cell membrane</location>
        <topology evidence="1">Multi-pass membrane protein</topology>
    </subcellularLocation>
</comment>
<dbReference type="PANTHER" id="PTHR34220">
    <property type="entry name" value="SENSOR HISTIDINE KINASE YPDA"/>
    <property type="match status" value="1"/>
</dbReference>
<keyword evidence="2" id="KW-1003">Cell membrane</keyword>
<dbReference type="PANTHER" id="PTHR34220:SF11">
    <property type="entry name" value="SENSOR PROTEIN KINASE HPTS"/>
    <property type="match status" value="1"/>
</dbReference>
<evidence type="ECO:0000256" key="2">
    <source>
        <dbReference type="ARBA" id="ARBA00022475"/>
    </source>
</evidence>
<dbReference type="InterPro" id="IPR050640">
    <property type="entry name" value="Bact_2-comp_sensor_kinase"/>
</dbReference>
<evidence type="ECO:0000256" key="6">
    <source>
        <dbReference type="ARBA" id="ARBA00022741"/>
    </source>
</evidence>
<dbReference type="GO" id="GO:0000155">
    <property type="term" value="F:phosphorelay sensor kinase activity"/>
    <property type="evidence" value="ECO:0007669"/>
    <property type="project" value="InterPro"/>
</dbReference>
<dbReference type="SUPFAM" id="SSF158472">
    <property type="entry name" value="HAMP domain-like"/>
    <property type="match status" value="1"/>
</dbReference>
<keyword evidence="3" id="KW-0597">Phosphoprotein</keyword>
<proteinExistence type="predicted"/>
<dbReference type="CDD" id="cd06225">
    <property type="entry name" value="HAMP"/>
    <property type="match status" value="1"/>
</dbReference>
<evidence type="ECO:0000256" key="4">
    <source>
        <dbReference type="ARBA" id="ARBA00022679"/>
    </source>
</evidence>
<reference evidence="13" key="1">
    <citation type="submission" date="2021-10" db="EMBL/GenBank/DDBJ databases">
        <title>Anaerobic single-cell dispensing facilitates the cultivation of human gut bacteria.</title>
        <authorList>
            <person name="Afrizal A."/>
        </authorList>
    </citation>
    <scope>NUCLEOTIDE SEQUENCE</scope>
    <source>
        <strain evidence="13">CLA-AA-H250</strain>
    </source>
</reference>
<dbReference type="Proteomes" id="UP001199424">
    <property type="component" value="Unassembled WGS sequence"/>
</dbReference>
<evidence type="ECO:0000256" key="11">
    <source>
        <dbReference type="ARBA" id="ARBA00023136"/>
    </source>
</evidence>
<keyword evidence="7 13" id="KW-0418">Kinase</keyword>
<dbReference type="SMART" id="SM00304">
    <property type="entry name" value="HAMP"/>
    <property type="match status" value="1"/>
</dbReference>
<evidence type="ECO:0000256" key="5">
    <source>
        <dbReference type="ARBA" id="ARBA00022692"/>
    </source>
</evidence>
<dbReference type="GO" id="GO:0005886">
    <property type="term" value="C:plasma membrane"/>
    <property type="evidence" value="ECO:0007669"/>
    <property type="project" value="UniProtKB-SubCell"/>
</dbReference>
<keyword evidence="8" id="KW-0067">ATP-binding</keyword>
<organism evidence="13 14">
    <name type="scientific">Hominenteromicrobium mulieris</name>
    <dbReference type="NCBI Taxonomy" id="2885357"/>
    <lineage>
        <taxon>Bacteria</taxon>
        <taxon>Bacillati</taxon>
        <taxon>Bacillota</taxon>
        <taxon>Clostridia</taxon>
        <taxon>Eubacteriales</taxon>
        <taxon>Oscillospiraceae</taxon>
        <taxon>Hominenteromicrobium</taxon>
    </lineage>
</organism>
<evidence type="ECO:0000256" key="3">
    <source>
        <dbReference type="ARBA" id="ARBA00022553"/>
    </source>
</evidence>
<evidence type="ECO:0000256" key="9">
    <source>
        <dbReference type="ARBA" id="ARBA00022989"/>
    </source>
</evidence>
<keyword evidence="4" id="KW-0808">Transferase</keyword>
<evidence type="ECO:0000256" key="7">
    <source>
        <dbReference type="ARBA" id="ARBA00022777"/>
    </source>
</evidence>
<dbReference type="RefSeq" id="WP_308448650.1">
    <property type="nucleotide sequence ID" value="NZ_JAJEQC010000002.1"/>
</dbReference>
<keyword evidence="10" id="KW-0902">Two-component regulatory system</keyword>
<keyword evidence="6" id="KW-0547">Nucleotide-binding</keyword>
<keyword evidence="9" id="KW-1133">Transmembrane helix</keyword>
<name>A0AAE3DGQ4_9FIRM</name>
<evidence type="ECO:0000259" key="12">
    <source>
        <dbReference type="PROSITE" id="PS50885"/>
    </source>
</evidence>
<keyword evidence="5" id="KW-0812">Transmembrane</keyword>
<dbReference type="InterPro" id="IPR003660">
    <property type="entry name" value="HAMP_dom"/>
</dbReference>
<dbReference type="EMBL" id="JAJEQC010000002">
    <property type="protein sequence ID" value="MCC2136083.1"/>
    <property type="molecule type" value="Genomic_DNA"/>
</dbReference>
<dbReference type="SUPFAM" id="SSF55874">
    <property type="entry name" value="ATPase domain of HSP90 chaperone/DNA topoisomerase II/histidine kinase"/>
    <property type="match status" value="1"/>
</dbReference>
<dbReference type="PROSITE" id="PS50885">
    <property type="entry name" value="HAMP"/>
    <property type="match status" value="1"/>
</dbReference>
<dbReference type="Pfam" id="PF06580">
    <property type="entry name" value="His_kinase"/>
    <property type="match status" value="1"/>
</dbReference>
<gene>
    <name evidence="13" type="ORF">LKD31_03520</name>
</gene>
<protein>
    <submittedName>
        <fullName evidence="13">Histidine kinase</fullName>
    </submittedName>
</protein>
<keyword evidence="11" id="KW-0472">Membrane</keyword>
<dbReference type="GO" id="GO:0005524">
    <property type="term" value="F:ATP binding"/>
    <property type="evidence" value="ECO:0007669"/>
    <property type="project" value="UniProtKB-KW"/>
</dbReference>